<dbReference type="Proteomes" id="UP000317940">
    <property type="component" value="Unassembled WGS sequence"/>
</dbReference>
<keyword evidence="3" id="KW-1185">Reference proteome</keyword>
<accession>A0A561TW04</accession>
<evidence type="ECO:0000256" key="1">
    <source>
        <dbReference type="SAM" id="Phobius"/>
    </source>
</evidence>
<keyword evidence="1" id="KW-0812">Transmembrane</keyword>
<dbReference type="AlphaFoldDB" id="A0A561TW04"/>
<gene>
    <name evidence="2" type="ORF">FHX73_12402</name>
</gene>
<organism evidence="2 3">
    <name type="scientific">Kitasatospora viridis</name>
    <dbReference type="NCBI Taxonomy" id="281105"/>
    <lineage>
        <taxon>Bacteria</taxon>
        <taxon>Bacillati</taxon>
        <taxon>Actinomycetota</taxon>
        <taxon>Actinomycetes</taxon>
        <taxon>Kitasatosporales</taxon>
        <taxon>Streptomycetaceae</taxon>
        <taxon>Kitasatospora</taxon>
    </lineage>
</organism>
<dbReference type="EMBL" id="VIWT01000002">
    <property type="protein sequence ID" value="TWF91290.1"/>
    <property type="molecule type" value="Genomic_DNA"/>
</dbReference>
<keyword evidence="1" id="KW-1133">Transmembrane helix</keyword>
<comment type="caution">
    <text evidence="2">The sequence shown here is derived from an EMBL/GenBank/DDBJ whole genome shotgun (WGS) entry which is preliminary data.</text>
</comment>
<evidence type="ECO:0000313" key="2">
    <source>
        <dbReference type="EMBL" id="TWF91290.1"/>
    </source>
</evidence>
<keyword evidence="1" id="KW-0472">Membrane</keyword>
<feature type="transmembrane region" description="Helical" evidence="1">
    <location>
        <begin position="37"/>
        <end position="55"/>
    </location>
</feature>
<name>A0A561TW04_9ACTN</name>
<reference evidence="2 3" key="1">
    <citation type="submission" date="2019-06" db="EMBL/GenBank/DDBJ databases">
        <title>Sequencing the genomes of 1000 actinobacteria strains.</title>
        <authorList>
            <person name="Klenk H.-P."/>
        </authorList>
    </citation>
    <scope>NUCLEOTIDE SEQUENCE [LARGE SCALE GENOMIC DNA]</scope>
    <source>
        <strain evidence="2 3">DSM 44826</strain>
    </source>
</reference>
<proteinExistence type="predicted"/>
<evidence type="ECO:0000313" key="3">
    <source>
        <dbReference type="Proteomes" id="UP000317940"/>
    </source>
</evidence>
<dbReference type="RefSeq" id="WP_145908902.1">
    <property type="nucleotide sequence ID" value="NZ_BAAAMZ010000053.1"/>
</dbReference>
<protein>
    <submittedName>
        <fullName evidence="2">Uncharacterized protein</fullName>
    </submittedName>
</protein>
<sequence>MRLTGRIHHVWTVIRQHLADRAETIRNEPDAGYTTETVIVTALLVLAGIAALAVLGSKIADKVNSINL</sequence>